<protein>
    <submittedName>
        <fullName evidence="11">M4 family metallopeptidase</fullName>
    </submittedName>
</protein>
<evidence type="ECO:0000313" key="12">
    <source>
        <dbReference type="Proteomes" id="UP000669179"/>
    </source>
</evidence>
<gene>
    <name evidence="11" type="ORF">J4573_04500</name>
</gene>
<keyword evidence="12" id="KW-1185">Reference proteome</keyword>
<keyword evidence="1" id="KW-0645">Protease</keyword>
<sequence length="532" mass="56653">MNRRDLAAVAALPAVVAALMSVPAARAEAGPGPQGLAVAAAERLIATQPARIRRSSRDGFVRQDVVSGTSGLQYVSYERTYAGLPVIGGDFVVVTDAGGTVLSTSVNQAAVLSAPTTPKITPADATRAAQAKAAQVKAGDVAGTSAPRLTVLATGSGRLVYETTVHGGGRGAAPTTVHVLTDARTGATAGSWTGEVSDALGSANTHYSGTQNIEATFDGTQYGLYDATRPGLRCGGMDGRTFVSPDNAWGDGSASSLETACADAMFGAEREWDLLREWFNRNGFDAHGRAFPVRVGWDQSNAHWLSDDRRVELGRGGTGWQASIDVVAHEFGHSVFKYTPGGDEHYNSEKQALNESTGDILGTLTEWYAGVPADPPDYMMFEQFGSADRYMWKPSEKVRSGVPDPDCYSDSVTGMEEHTAAGPQNHWFYLLAEGSKPNDPAHGRPNSPTCDNSTITGLGRRKAATIYMETLNRKLSYWDYPTARFFSLEATAQLYPNSCAEWETVRAAWNAVAVPAKGQEPLDCPNASRVRG</sequence>
<comment type="caution">
    <text evidence="11">The sequence shown here is derived from an EMBL/GenBank/DDBJ whole genome shotgun (WGS) entry which is preliminary data.</text>
</comment>
<dbReference type="InterPro" id="IPR013856">
    <property type="entry name" value="Peptidase_M4_domain"/>
</dbReference>
<evidence type="ECO:0000259" key="9">
    <source>
        <dbReference type="Pfam" id="PF02868"/>
    </source>
</evidence>
<keyword evidence="2" id="KW-0479">Metal-binding</keyword>
<evidence type="ECO:0000256" key="3">
    <source>
        <dbReference type="ARBA" id="ARBA00022729"/>
    </source>
</evidence>
<evidence type="ECO:0000313" key="11">
    <source>
        <dbReference type="EMBL" id="MBO2446338.1"/>
    </source>
</evidence>
<accession>A0A939P6L1</accession>
<dbReference type="Gene3D" id="1.10.390.10">
    <property type="entry name" value="Neutral Protease Domain 2"/>
    <property type="match status" value="1"/>
</dbReference>
<organism evidence="11 12">
    <name type="scientific">Actinomadura barringtoniae</name>
    <dbReference type="NCBI Taxonomy" id="1427535"/>
    <lineage>
        <taxon>Bacteria</taxon>
        <taxon>Bacillati</taxon>
        <taxon>Actinomycetota</taxon>
        <taxon>Actinomycetes</taxon>
        <taxon>Streptosporangiales</taxon>
        <taxon>Thermomonosporaceae</taxon>
        <taxon>Actinomadura</taxon>
    </lineage>
</organism>
<dbReference type="GO" id="GO:0006508">
    <property type="term" value="P:proteolysis"/>
    <property type="evidence" value="ECO:0007669"/>
    <property type="project" value="UniProtKB-KW"/>
</dbReference>
<dbReference type="Gene3D" id="3.10.450.490">
    <property type="match status" value="1"/>
</dbReference>
<keyword evidence="4" id="KW-0378">Hydrolase</keyword>
<evidence type="ECO:0000259" key="8">
    <source>
        <dbReference type="Pfam" id="PF01447"/>
    </source>
</evidence>
<evidence type="ECO:0000256" key="1">
    <source>
        <dbReference type="ARBA" id="ARBA00022670"/>
    </source>
</evidence>
<dbReference type="CDD" id="cd09597">
    <property type="entry name" value="M4_TLP"/>
    <property type="match status" value="1"/>
</dbReference>
<feature type="domain" description="Peptidase M4 C-terminal" evidence="9">
    <location>
        <begin position="345"/>
        <end position="514"/>
    </location>
</feature>
<reference evidence="11" key="1">
    <citation type="submission" date="2021-03" db="EMBL/GenBank/DDBJ databases">
        <authorList>
            <person name="Kanchanasin P."/>
            <person name="Saeng-In P."/>
            <person name="Phongsopitanun W."/>
            <person name="Yuki M."/>
            <person name="Kudo T."/>
            <person name="Ohkuma M."/>
            <person name="Tanasupawat S."/>
        </authorList>
    </citation>
    <scope>NUCLEOTIDE SEQUENCE</scope>
    <source>
        <strain evidence="11">GKU 128</strain>
    </source>
</reference>
<feature type="domain" description="FTP" evidence="10">
    <location>
        <begin position="61"/>
        <end position="103"/>
    </location>
</feature>
<dbReference type="InterPro" id="IPR001570">
    <property type="entry name" value="Peptidase_M4_C_domain"/>
</dbReference>
<dbReference type="InterPro" id="IPR011096">
    <property type="entry name" value="FTP_domain"/>
</dbReference>
<dbReference type="Gene3D" id="3.10.170.10">
    <property type="match status" value="1"/>
</dbReference>
<dbReference type="AlphaFoldDB" id="A0A939P6L1"/>
<name>A0A939P6L1_9ACTN</name>
<dbReference type="Pfam" id="PF02868">
    <property type="entry name" value="Peptidase_M4_C"/>
    <property type="match status" value="1"/>
</dbReference>
<feature type="signal peptide" evidence="7">
    <location>
        <begin position="1"/>
        <end position="27"/>
    </location>
</feature>
<dbReference type="InterPro" id="IPR050728">
    <property type="entry name" value="Zinc_Metalloprotease_M4"/>
</dbReference>
<dbReference type="PANTHER" id="PTHR33794">
    <property type="entry name" value="BACILLOLYSIN"/>
    <property type="match status" value="1"/>
</dbReference>
<dbReference type="RefSeq" id="WP_208253950.1">
    <property type="nucleotide sequence ID" value="NZ_JAGEOJ010000002.1"/>
</dbReference>
<dbReference type="SUPFAM" id="SSF55486">
    <property type="entry name" value="Metalloproteases ('zincins'), catalytic domain"/>
    <property type="match status" value="1"/>
</dbReference>
<dbReference type="EMBL" id="JAGEOJ010000002">
    <property type="protein sequence ID" value="MBO2446338.1"/>
    <property type="molecule type" value="Genomic_DNA"/>
</dbReference>
<dbReference type="GO" id="GO:0046872">
    <property type="term" value="F:metal ion binding"/>
    <property type="evidence" value="ECO:0007669"/>
    <property type="project" value="UniProtKB-KW"/>
</dbReference>
<keyword evidence="3 7" id="KW-0732">Signal</keyword>
<evidence type="ECO:0000256" key="7">
    <source>
        <dbReference type="SAM" id="SignalP"/>
    </source>
</evidence>
<proteinExistence type="predicted"/>
<feature type="chain" id="PRO_5036723768" evidence="7">
    <location>
        <begin position="28"/>
        <end position="532"/>
    </location>
</feature>
<feature type="domain" description="Peptidase M4" evidence="8">
    <location>
        <begin position="201"/>
        <end position="336"/>
    </location>
</feature>
<dbReference type="Proteomes" id="UP000669179">
    <property type="component" value="Unassembled WGS sequence"/>
</dbReference>
<keyword evidence="6" id="KW-0482">Metalloprotease</keyword>
<evidence type="ECO:0000256" key="6">
    <source>
        <dbReference type="ARBA" id="ARBA00023049"/>
    </source>
</evidence>
<dbReference type="Pfam" id="PF01447">
    <property type="entry name" value="Peptidase_M4"/>
    <property type="match status" value="1"/>
</dbReference>
<evidence type="ECO:0000259" key="10">
    <source>
        <dbReference type="Pfam" id="PF07504"/>
    </source>
</evidence>
<evidence type="ECO:0000256" key="4">
    <source>
        <dbReference type="ARBA" id="ARBA00022801"/>
    </source>
</evidence>
<dbReference type="Pfam" id="PF07504">
    <property type="entry name" value="FTP"/>
    <property type="match status" value="1"/>
</dbReference>
<keyword evidence="5" id="KW-0862">Zinc</keyword>
<dbReference type="GO" id="GO:0004222">
    <property type="term" value="F:metalloendopeptidase activity"/>
    <property type="evidence" value="ECO:0007669"/>
    <property type="project" value="InterPro"/>
</dbReference>
<dbReference type="InterPro" id="IPR027268">
    <property type="entry name" value="Peptidase_M4/M1_CTD_sf"/>
</dbReference>
<evidence type="ECO:0000256" key="2">
    <source>
        <dbReference type="ARBA" id="ARBA00022723"/>
    </source>
</evidence>
<dbReference type="PANTHER" id="PTHR33794:SF1">
    <property type="entry name" value="BACILLOLYSIN"/>
    <property type="match status" value="1"/>
</dbReference>
<evidence type="ECO:0000256" key="5">
    <source>
        <dbReference type="ARBA" id="ARBA00022833"/>
    </source>
</evidence>